<reference evidence="3 4" key="1">
    <citation type="journal article" date="2016" name="C (Basel)">
        <title>Selective Growth of and Electricity Production by Marine Exoelectrogenic Bacteria in Self-Aggregated Hydrogel of Microbially Reduced Graphene Oxide.</title>
        <authorList>
            <person name="Yoshida N."/>
            <person name="Goto Y."/>
            <person name="Miyata Y."/>
        </authorList>
    </citation>
    <scope>NUCLEOTIDE SEQUENCE [LARGE SCALE GENOMIC DNA]</scope>
    <source>
        <strain evidence="3 4">NIT-T3</strain>
    </source>
</reference>
<dbReference type="Proteomes" id="UP001319827">
    <property type="component" value="Chromosome"/>
</dbReference>
<name>A0ABM8HVT4_9BACT</name>
<dbReference type="EMBL" id="AP024355">
    <property type="protein sequence ID" value="BCR06063.1"/>
    <property type="molecule type" value="Genomic_DNA"/>
</dbReference>
<dbReference type="InterPro" id="IPR008930">
    <property type="entry name" value="Terpenoid_cyclase/PrenylTrfase"/>
</dbReference>
<protein>
    <recommendedName>
        <fullName evidence="2">Squalene cyclase C-terminal domain-containing protein</fullName>
    </recommendedName>
</protein>
<dbReference type="CDD" id="cd00688">
    <property type="entry name" value="ISOPREN_C2_like"/>
    <property type="match status" value="1"/>
</dbReference>
<feature type="signal peptide" evidence="1">
    <location>
        <begin position="1"/>
        <end position="24"/>
    </location>
</feature>
<dbReference type="Pfam" id="PF13620">
    <property type="entry name" value="CarboxypepD_reg"/>
    <property type="match status" value="8"/>
</dbReference>
<dbReference type="InterPro" id="IPR032696">
    <property type="entry name" value="SQ_cyclase_C"/>
</dbReference>
<evidence type="ECO:0000256" key="1">
    <source>
        <dbReference type="SAM" id="SignalP"/>
    </source>
</evidence>
<keyword evidence="4" id="KW-1185">Reference proteome</keyword>
<gene>
    <name evidence="3" type="ORF">DESUT3_31320</name>
</gene>
<proteinExistence type="predicted"/>
<dbReference type="RefSeq" id="WP_221249445.1">
    <property type="nucleotide sequence ID" value="NZ_AP024355.1"/>
</dbReference>
<accession>A0ABM8HVT4</accession>
<sequence length="1328" mass="136775">MLKRISIFVGITLCFAIVTGNAQAQLPPIASGLAYLTSSQGPEGNWGSGTSLVEPTVATGAALEALKLLNQTAGTPYSTGLSWLEAQSFQSIEHIAARIRLLGLSDVNALIPALDSAKGGWGGYLGYETNNLDTILALQALKSANYQTPTVIYPSLAYITGTQNPDGGWGFRRGDGSSVYMTAVISAVLQQFPQMTTIATAVNKATAYLSSRQNSDGGFGGAPSSVHETALSYIALVAVSTDVTALEGAINFLVATQAADGSWSDDPYSTALALKALHLSEQKPPPPPPPAAGGRITGTVVDATTTLGVGGVAVALASNPLINTTTDSSGNFSLEDVPTGDQLVNFSMAGYASHTVTTGVADRAVVNLGKIPLLSSYSAGTIAGTIKDPSGQPLSGVSVAVSGAWTGSAVTGDDGNFMFTFVTPGEVTISASKAGYLTVTGGGTVFARTTLSFSPRMGNTPSQVTTGSIVGRVVENTTGRPLDSLPDEEGVTVRISGGLSVEPDPDNGGYFQLQGLAPNTYQVTVGMNGFASHTFRVVVMPGVTIDLGTIRLSMSFAMTLTGKVTNASTGVPISGAEVAVMGTHLTARTDFAGTYVIADINYPEITIKAAATGYKPKSYIIGTAPWTQTMDIALAPLVTTGGLAGAVIDALSSQPLSGVSLSLAGDPSVSATTNSNGEFLFNTLQKDAQQIKLSLSGYAPLVLTANVTAGAVNNVGKVGMTVNPGPAYIQGTVWDGIVDAPFAGVEMQATGTGFWQTHTSTEGTYKISNVTPGTVSVTAAAGPKPGYYGARFTGPLAPGGVLIFNPTLSTIPPPGILKGTVFDGSNNKPIFGATITLTPAPEGFDPGFTDGAGAFSVSGIPVGTYAASISAPGYSSQSVNVDIIAGYLGETSIEVPLQRYYTSSTISGKITDAATGATIAGANISIPGTNKSTVSDAQGNYLLSGITSMSVSIKASAEGYDSKVFSFRVNAFGEYDVPLALNLEGTSTTTVFGTVRDAETNLPIVGAEVAIVGGNKSAATDADGSYSLGGVTEMVMDLKASAPGYSSRYVPLASDTYGEYEVLFSLTKSRLSNVTINTLATDKFTYGGNELVTIESEIENLGDTSAEISVGAEMVDQYGNVVGLVSFPANPIVVDAQASQPVSLAWNTEKNAPGSYQVVLTLVDHAQGGLLAENRTSFTIVPTAEVEGLVSLISPKFVNIRATETIGLSAYLVNKSNAEVTLSAQYEIKDPDGNTLTQGSQDFLLTASEQFKNIPLPDFSNTFGQSGQYPVTIKIFNGEAPLAQTADAIYVAPSIRIVPSKTLDPTTVIPDGDKDIQIKIQLKGVEEL</sequence>
<dbReference type="InterPro" id="IPR013784">
    <property type="entry name" value="Carb-bd-like_fold"/>
</dbReference>
<dbReference type="SUPFAM" id="SSF49452">
    <property type="entry name" value="Starch-binding domain-like"/>
    <property type="match status" value="4"/>
</dbReference>
<evidence type="ECO:0000259" key="2">
    <source>
        <dbReference type="Pfam" id="PF13243"/>
    </source>
</evidence>
<feature type="domain" description="Squalene cyclase C-terminal" evidence="2">
    <location>
        <begin position="147"/>
        <end position="270"/>
    </location>
</feature>
<evidence type="ECO:0000313" key="3">
    <source>
        <dbReference type="EMBL" id="BCR06063.1"/>
    </source>
</evidence>
<dbReference type="Pfam" id="PF13243">
    <property type="entry name" value="SQHop_cyclase_C"/>
    <property type="match status" value="1"/>
</dbReference>
<dbReference type="InterPro" id="IPR008969">
    <property type="entry name" value="CarboxyPept-like_regulatory"/>
</dbReference>
<dbReference type="Gene3D" id="2.60.40.1120">
    <property type="entry name" value="Carboxypeptidase-like, regulatory domain"/>
    <property type="match status" value="9"/>
</dbReference>
<dbReference type="SUPFAM" id="SSF49464">
    <property type="entry name" value="Carboxypeptidase regulatory domain-like"/>
    <property type="match status" value="5"/>
</dbReference>
<dbReference type="SUPFAM" id="SSF48239">
    <property type="entry name" value="Terpenoid cyclases/Protein prenyltransferases"/>
    <property type="match status" value="1"/>
</dbReference>
<keyword evidence="1" id="KW-0732">Signal</keyword>
<reference evidence="3 4" key="2">
    <citation type="journal article" date="2021" name="Int. J. Syst. Evol. Microbiol.">
        <title>Isolation and Polyphasic Characterization of Desulfuromonas versatilis sp. Nov., an Electrogenic Bacteria Capable of Versatile Metabolism Isolated from a Graphene Oxide-Reducing Enrichment Culture.</title>
        <authorList>
            <person name="Xie L."/>
            <person name="Yoshida N."/>
            <person name="Ishii S."/>
            <person name="Meng L."/>
        </authorList>
    </citation>
    <scope>NUCLEOTIDE SEQUENCE [LARGE SCALE GENOMIC DNA]</scope>
    <source>
        <strain evidence="3 4">NIT-T3</strain>
    </source>
</reference>
<feature type="chain" id="PRO_5047006946" description="Squalene cyclase C-terminal domain-containing protein" evidence="1">
    <location>
        <begin position="25"/>
        <end position="1328"/>
    </location>
</feature>
<dbReference type="Gene3D" id="1.50.10.20">
    <property type="match status" value="1"/>
</dbReference>
<evidence type="ECO:0000313" key="4">
    <source>
        <dbReference type="Proteomes" id="UP001319827"/>
    </source>
</evidence>
<organism evidence="3 4">
    <name type="scientific">Desulfuromonas versatilis</name>
    <dbReference type="NCBI Taxonomy" id="2802975"/>
    <lineage>
        <taxon>Bacteria</taxon>
        <taxon>Pseudomonadati</taxon>
        <taxon>Thermodesulfobacteriota</taxon>
        <taxon>Desulfuromonadia</taxon>
        <taxon>Desulfuromonadales</taxon>
        <taxon>Desulfuromonadaceae</taxon>
        <taxon>Desulfuromonas</taxon>
    </lineage>
</organism>